<protein>
    <recommendedName>
        <fullName evidence="3">B box-type domain-containing protein</fullName>
    </recommendedName>
</protein>
<comment type="caution">
    <text evidence="1">The sequence shown here is derived from an EMBL/GenBank/DDBJ whole genome shotgun (WGS) entry which is preliminary data.</text>
</comment>
<evidence type="ECO:0000313" key="2">
    <source>
        <dbReference type="Proteomes" id="UP001239462"/>
    </source>
</evidence>
<dbReference type="RefSeq" id="WP_149496407.1">
    <property type="nucleotide sequence ID" value="NZ_JASZZN010000004.1"/>
</dbReference>
<evidence type="ECO:0000313" key="1">
    <source>
        <dbReference type="EMBL" id="MDM4015127.1"/>
    </source>
</evidence>
<dbReference type="EMBL" id="JASZZN010000004">
    <property type="protein sequence ID" value="MDM4015127.1"/>
    <property type="molecule type" value="Genomic_DNA"/>
</dbReference>
<proteinExistence type="predicted"/>
<dbReference type="Proteomes" id="UP001239462">
    <property type="component" value="Unassembled WGS sequence"/>
</dbReference>
<name>A0ABT7PF66_9BACT</name>
<reference evidence="1 2" key="1">
    <citation type="submission" date="2023-06" db="EMBL/GenBank/DDBJ databases">
        <title>Roseiconus lacunae JC819 isolated from Gulf of Mannar region, Tamil Nadu.</title>
        <authorList>
            <person name="Pk S."/>
            <person name="Ch S."/>
            <person name="Ch V.R."/>
        </authorList>
    </citation>
    <scope>NUCLEOTIDE SEQUENCE [LARGE SCALE GENOMIC DNA]</scope>
    <source>
        <strain evidence="1 2">JC819</strain>
    </source>
</reference>
<sequence length="331" mass="37041">MADAKRRMRQQYAAAVEIASALPNPVGVQADLASLEDAFKSCQRWYSRWKKAHTRDWHAAKSDAAGRLCSAVDLLRQRAEIVLAGVRQPNSESVSISTGDLYREIESLCSEFDSVVIERSMKQLRVRTDEIVLEGVYLGQFDIVLRWARIDESHPYDVIAIDSGYETRDGTPHPHVQGDRLCEGDGATVIKRALREGRLFDFFTVVDRILKTYNPQSAYVSLDDWDGVNCRACGDTVDSDDLNRCSKCETELCCDCSTRCESCSDRYCNDCNGSCAGCDADCCQYCQTLCEECDDHFCDSCLTEGLCDDCIDRQKQTPEAETIEQTQPACA</sequence>
<accession>A0ABT7PF66</accession>
<gene>
    <name evidence="1" type="ORF">QTN89_06770</name>
</gene>
<keyword evidence="2" id="KW-1185">Reference proteome</keyword>
<evidence type="ECO:0008006" key="3">
    <source>
        <dbReference type="Google" id="ProtNLM"/>
    </source>
</evidence>
<organism evidence="1 2">
    <name type="scientific">Roseiconus lacunae</name>
    <dbReference type="NCBI Taxonomy" id="2605694"/>
    <lineage>
        <taxon>Bacteria</taxon>
        <taxon>Pseudomonadati</taxon>
        <taxon>Planctomycetota</taxon>
        <taxon>Planctomycetia</taxon>
        <taxon>Pirellulales</taxon>
        <taxon>Pirellulaceae</taxon>
        <taxon>Roseiconus</taxon>
    </lineage>
</organism>